<keyword evidence="10" id="KW-0560">Oxidoreductase</keyword>
<dbReference type="PANTHER" id="PTHR40255">
    <property type="entry name" value="UPF0093 MEMBRANE PROTEIN SLR1790"/>
    <property type="match status" value="1"/>
</dbReference>
<evidence type="ECO:0000256" key="6">
    <source>
        <dbReference type="ARBA" id="ARBA00022617"/>
    </source>
</evidence>
<evidence type="ECO:0000313" key="16">
    <source>
        <dbReference type="EMBL" id="PKY11540.1"/>
    </source>
</evidence>
<protein>
    <recommendedName>
        <fullName evidence="4 14">Protoporphyrinogen IX oxidase</fullName>
        <ecNumber evidence="14">1.3.99.-</ecNumber>
    </recommendedName>
</protein>
<keyword evidence="17" id="KW-1185">Reference proteome</keyword>
<dbReference type="InParanoid" id="A0A2I1DNU2"/>
<evidence type="ECO:0000256" key="9">
    <source>
        <dbReference type="ARBA" id="ARBA00022989"/>
    </source>
</evidence>
<keyword evidence="8 14" id="KW-0479">Metal-binding</keyword>
<accession>A0A2I1DNU2</accession>
<reference evidence="16 17" key="1">
    <citation type="submission" date="2017-03" db="EMBL/GenBank/DDBJ databases">
        <title>Draft genime sequence of the acidophilic sulfur-oxidizing bacterium Acidithiobacillus sp. SH, isolated from seawater.</title>
        <authorList>
            <person name="Sharmin S."/>
            <person name="Tokuhisa M."/>
            <person name="Kanao T."/>
            <person name="Kamimura K."/>
        </authorList>
    </citation>
    <scope>NUCLEOTIDE SEQUENCE [LARGE SCALE GENOMIC DNA]</scope>
    <source>
        <strain evidence="16 17">SH</strain>
    </source>
</reference>
<evidence type="ECO:0000256" key="4">
    <source>
        <dbReference type="ARBA" id="ARBA00017504"/>
    </source>
</evidence>
<comment type="caution">
    <text evidence="16">The sequence shown here is derived from an EMBL/GenBank/DDBJ whole genome shotgun (WGS) entry which is preliminary data.</text>
</comment>
<dbReference type="PIRSF" id="PIRSF004638">
    <property type="entry name" value="UCP004638"/>
    <property type="match status" value="1"/>
</dbReference>
<keyword evidence="9 15" id="KW-1133">Transmembrane helix</keyword>
<dbReference type="GO" id="GO:0005886">
    <property type="term" value="C:plasma membrane"/>
    <property type="evidence" value="ECO:0007669"/>
    <property type="project" value="UniProtKB-SubCell"/>
</dbReference>
<dbReference type="GO" id="GO:0006782">
    <property type="term" value="P:protoporphyrinogen IX biosynthetic process"/>
    <property type="evidence" value="ECO:0007669"/>
    <property type="project" value="UniProtKB-UniRule"/>
</dbReference>
<evidence type="ECO:0000256" key="10">
    <source>
        <dbReference type="ARBA" id="ARBA00023002"/>
    </source>
</evidence>
<dbReference type="EC" id="1.3.99.-" evidence="14"/>
<comment type="similarity">
    <text evidence="3 14">Belongs to the HemJ family.</text>
</comment>
<keyword evidence="5 14" id="KW-1003">Cell membrane</keyword>
<dbReference type="Pfam" id="PF03653">
    <property type="entry name" value="UPF0093"/>
    <property type="match status" value="1"/>
</dbReference>
<proteinExistence type="inferred from homology"/>
<evidence type="ECO:0000313" key="17">
    <source>
        <dbReference type="Proteomes" id="UP000234329"/>
    </source>
</evidence>
<name>A0A2I1DNU2_9PROT</name>
<sequence>MLTLWWLLQLVVTAMIYLWLEALHVGAVLIFTGGLVLLAVVTSGWISRDETLIHNDKKIVYGVLRWDRRVTVPALGMVWASGLALTVWGGWFGQGWLMAKIGLVIILSALHGILSATLRKQMQNTSTRQLSWLRYSPGVVIFCFLAIALLVMIKP</sequence>
<evidence type="ECO:0000256" key="5">
    <source>
        <dbReference type="ARBA" id="ARBA00022475"/>
    </source>
</evidence>
<feature type="transmembrane region" description="Helical" evidence="15">
    <location>
        <begin position="68"/>
        <end position="91"/>
    </location>
</feature>
<keyword evidence="6 14" id="KW-0349">Heme</keyword>
<organism evidence="16 17">
    <name type="scientific">Acidithiobacillus marinus</name>
    <dbReference type="NCBI Taxonomy" id="187490"/>
    <lineage>
        <taxon>Bacteria</taxon>
        <taxon>Pseudomonadati</taxon>
        <taxon>Pseudomonadota</taxon>
        <taxon>Acidithiobacillia</taxon>
        <taxon>Acidithiobacillales</taxon>
        <taxon>Acidithiobacillaceae</taxon>
        <taxon>Acidithiobacillus</taxon>
    </lineage>
</organism>
<evidence type="ECO:0000256" key="15">
    <source>
        <dbReference type="SAM" id="Phobius"/>
    </source>
</evidence>
<dbReference type="UniPathway" id="UPA00251">
    <property type="reaction ID" value="UER00324"/>
</dbReference>
<evidence type="ECO:0000256" key="11">
    <source>
        <dbReference type="ARBA" id="ARBA00023004"/>
    </source>
</evidence>
<feature type="transmembrane region" description="Helical" evidence="15">
    <location>
        <begin position="97"/>
        <end position="114"/>
    </location>
</feature>
<gene>
    <name evidence="16" type="ORF">B1757_03800</name>
</gene>
<keyword evidence="7 15" id="KW-0812">Transmembrane</keyword>
<comment type="cofactor">
    <cofactor evidence="14">
        <name>heme b</name>
        <dbReference type="ChEBI" id="CHEBI:60344"/>
    </cofactor>
    <text evidence="14">Binds 1 heme b (iron(II)-protoporphyrin IX) group per subunit.</text>
</comment>
<evidence type="ECO:0000256" key="1">
    <source>
        <dbReference type="ARBA" id="ARBA00004651"/>
    </source>
</evidence>
<feature type="transmembrane region" description="Helical" evidence="15">
    <location>
        <begin position="24"/>
        <end position="47"/>
    </location>
</feature>
<dbReference type="GO" id="GO:0046872">
    <property type="term" value="F:metal ion binding"/>
    <property type="evidence" value="ECO:0007669"/>
    <property type="project" value="UniProtKB-UniRule"/>
</dbReference>
<feature type="transmembrane region" description="Helical" evidence="15">
    <location>
        <begin position="135"/>
        <end position="153"/>
    </location>
</feature>
<dbReference type="PANTHER" id="PTHR40255:SF1">
    <property type="entry name" value="PROTOPORPHYRINOGEN IX OXIDASE"/>
    <property type="match status" value="1"/>
</dbReference>
<evidence type="ECO:0000256" key="8">
    <source>
        <dbReference type="ARBA" id="ARBA00022723"/>
    </source>
</evidence>
<dbReference type="OrthoDB" id="194724at2"/>
<dbReference type="Proteomes" id="UP000234329">
    <property type="component" value="Unassembled WGS sequence"/>
</dbReference>
<dbReference type="EMBL" id="MXAV01000011">
    <property type="protein sequence ID" value="PKY11540.1"/>
    <property type="molecule type" value="Genomic_DNA"/>
</dbReference>
<evidence type="ECO:0000256" key="12">
    <source>
        <dbReference type="ARBA" id="ARBA00023136"/>
    </source>
</evidence>
<comment type="catalytic activity">
    <reaction evidence="13 14">
        <text>protoporphyrinogen IX + 3 A = protoporphyrin IX + 3 AH2</text>
        <dbReference type="Rhea" id="RHEA:62000"/>
        <dbReference type="ChEBI" id="CHEBI:13193"/>
        <dbReference type="ChEBI" id="CHEBI:17499"/>
        <dbReference type="ChEBI" id="CHEBI:57306"/>
        <dbReference type="ChEBI" id="CHEBI:57307"/>
    </reaction>
</comment>
<keyword evidence="12 14" id="KW-0472">Membrane</keyword>
<comment type="function">
    <text evidence="14">Catalyzes the oxidation of protoporphyrinogen IX to protoporphyrin IX.</text>
</comment>
<dbReference type="AlphaFoldDB" id="A0A2I1DNU2"/>
<comment type="subcellular location">
    <subcellularLocation>
        <location evidence="1">Cell membrane</location>
        <topology evidence="1">Multi-pass membrane protein</topology>
    </subcellularLocation>
</comment>
<dbReference type="GO" id="GO:0070818">
    <property type="term" value="F:protoporphyrinogen oxidase activity"/>
    <property type="evidence" value="ECO:0007669"/>
    <property type="project" value="UniProtKB-UniRule"/>
</dbReference>
<evidence type="ECO:0000256" key="2">
    <source>
        <dbReference type="ARBA" id="ARBA00005073"/>
    </source>
</evidence>
<evidence type="ECO:0000256" key="14">
    <source>
        <dbReference type="PIRNR" id="PIRNR004638"/>
    </source>
</evidence>
<evidence type="ECO:0000256" key="3">
    <source>
        <dbReference type="ARBA" id="ARBA00006501"/>
    </source>
</evidence>
<keyword evidence="11 14" id="KW-0408">Iron</keyword>
<evidence type="ECO:0000256" key="13">
    <source>
        <dbReference type="ARBA" id="ARBA00048390"/>
    </source>
</evidence>
<dbReference type="InterPro" id="IPR005265">
    <property type="entry name" value="HemJ-like"/>
</dbReference>
<comment type="pathway">
    <text evidence="2 14">Porphyrin-containing compound metabolism; protoporphyrin-IX biosynthesis; protoporphyrin-IX from protoporphyrinogen-IX: step 1/1.</text>
</comment>
<evidence type="ECO:0000256" key="7">
    <source>
        <dbReference type="ARBA" id="ARBA00022692"/>
    </source>
</evidence>